<dbReference type="Pfam" id="PF22527">
    <property type="entry name" value="DEXQc_Suv3"/>
    <property type="match status" value="1"/>
</dbReference>
<feature type="region of interest" description="Disordered" evidence="15">
    <location>
        <begin position="672"/>
        <end position="700"/>
    </location>
</feature>
<dbReference type="InterPro" id="IPR041453">
    <property type="entry name" value="Suv3_N"/>
</dbReference>
<dbReference type="OrthoDB" id="6692397at2759"/>
<evidence type="ECO:0000256" key="4">
    <source>
        <dbReference type="ARBA" id="ARBA00008708"/>
    </source>
</evidence>
<dbReference type="SMART" id="SM00490">
    <property type="entry name" value="HELICc"/>
    <property type="match status" value="1"/>
</dbReference>
<dbReference type="FunFam" id="1.10.1740.140:FF:000001">
    <property type="entry name" value="ATP-dependent RNA helicase SUPV3L1, mitochondrial"/>
    <property type="match status" value="1"/>
</dbReference>
<feature type="compositionally biased region" description="Polar residues" evidence="15">
    <location>
        <begin position="672"/>
        <end position="681"/>
    </location>
</feature>
<evidence type="ECO:0000256" key="6">
    <source>
        <dbReference type="ARBA" id="ARBA00022741"/>
    </source>
</evidence>
<dbReference type="Gene3D" id="1.10.1740.140">
    <property type="match status" value="1"/>
</dbReference>
<dbReference type="Proteomes" id="UP000494163">
    <property type="component" value="Chromosome 3R"/>
</dbReference>
<dbReference type="GO" id="GO:0003724">
    <property type="term" value="F:RNA helicase activity"/>
    <property type="evidence" value="ECO:0007669"/>
    <property type="project" value="UniProtKB-EC"/>
</dbReference>
<dbReference type="PANTHER" id="PTHR12131:SF1">
    <property type="entry name" value="ATP-DEPENDENT RNA HELICASE SUPV3L1, MITOCHONDRIAL-RELATED"/>
    <property type="match status" value="1"/>
</dbReference>
<keyword evidence="10" id="KW-0809">Transit peptide</keyword>
<name>A0A0M4ERV6_DROBS</name>
<accession>A0A0M4ERV6</accession>
<keyword evidence="8" id="KW-0347">Helicase</keyword>
<comment type="catalytic activity">
    <reaction evidence="12">
        <text>ATP + H2O = ADP + phosphate + H(+)</text>
        <dbReference type="Rhea" id="RHEA:13065"/>
        <dbReference type="ChEBI" id="CHEBI:15377"/>
        <dbReference type="ChEBI" id="CHEBI:15378"/>
        <dbReference type="ChEBI" id="CHEBI:30616"/>
        <dbReference type="ChEBI" id="CHEBI:43474"/>
        <dbReference type="ChEBI" id="CHEBI:456216"/>
        <dbReference type="EC" id="3.6.4.13"/>
    </reaction>
</comment>
<dbReference type="FunFam" id="1.20.58.1080:FF:000001">
    <property type="entry name" value="ATP-dependent RNA helicase SUPV3L1, mitochondrial"/>
    <property type="match status" value="1"/>
</dbReference>
<keyword evidence="18" id="KW-1185">Reference proteome</keyword>
<evidence type="ECO:0000256" key="14">
    <source>
        <dbReference type="ARBA" id="ARBA00069703"/>
    </source>
</evidence>
<feature type="compositionally biased region" description="Polar residues" evidence="15">
    <location>
        <begin position="727"/>
        <end position="740"/>
    </location>
</feature>
<feature type="domain" description="Helicase C-terminal" evidence="16">
    <location>
        <begin position="346"/>
        <end position="510"/>
    </location>
</feature>
<keyword evidence="6" id="KW-0547">Nucleotide-binding</keyword>
<dbReference type="InterPro" id="IPR001650">
    <property type="entry name" value="Helicase_C-like"/>
</dbReference>
<evidence type="ECO:0000313" key="18">
    <source>
        <dbReference type="Proteomes" id="UP000494163"/>
    </source>
</evidence>
<dbReference type="InterPro" id="IPR041082">
    <property type="entry name" value="Suv3_C_1"/>
</dbReference>
<dbReference type="Pfam" id="PF18114">
    <property type="entry name" value="Suv3_N"/>
    <property type="match status" value="1"/>
</dbReference>
<dbReference type="Pfam" id="PF18147">
    <property type="entry name" value="Suv3_C_1"/>
    <property type="match status" value="1"/>
</dbReference>
<sequence>MQSSRYCLISTGKLLLREARLRLGIGSYSTVRCLHRNAVQHSRNKKHETNVSALFKPVQVQANADDEDVGSELVGKLEKSEVLKILNKFAQRREIKALCSENGLDAYLQQQAFGSFRRYCIEAENLPVDLHIVFSDIMQAAGHIDDIFPYFLRHAKTVFPHLDCMDDLKKISDLRQPANWYTSARAITRKIVFHAGPTNSGKTYHAMERYLNAKTGVYCGPLKLLATEVYNKANERGTPCDLVTGEERKFGIDESSPANHVACTVEMTSVNTPYEVAVIDEIQQIRDPQRGWAWTRAFLGLIADEVHVCGEAGALELLEKICETTGETVEVRRYDRLTQLTVEDSALTSLDNVMPGDCIVCFSKNDIYTVSREIEARGKEVAVIYGGLPPGTKLAQAAKFNDPENSCKVMVATDAIGMGLNLSIRRIIFYSLVKPTMNERGEREIDTISVSSALQIAGRAGRYRTQWEHGYVTAFKSEDLKTLQHLLGQSPEPLKQAGLHPTADQIELYAYHLPNSTLSNLMDIFVNLCTVDDSLYFMCNIEDFKFLAEMIQHVPLPLRARYVFCCAPINRKQPFTCSMFLKIARQYSRNEPITFDFIKSNCGWPFKLPKTILDLVHLEGVFDVMDLYLWLSYRFMDLFPEANNVRAAQKELDEIIQQGVFQITRLLKNTEAGQDSDTPSYSMRRITQMKEPRLPSSTRGRLTERLLAQGLLTPGMLSELRKEWDAQQHQTKPQATAQAKDSQEYTTDSDDEDSYSGNYKKARRKRRK</sequence>
<evidence type="ECO:0000256" key="5">
    <source>
        <dbReference type="ARBA" id="ARBA00012552"/>
    </source>
</evidence>
<dbReference type="SUPFAM" id="SSF52540">
    <property type="entry name" value="P-loop containing nucleoside triphosphate hydrolases"/>
    <property type="match status" value="2"/>
</dbReference>
<keyword evidence="9" id="KW-0067">ATP-binding</keyword>
<dbReference type="Pfam" id="PF12513">
    <property type="entry name" value="SUV3_C"/>
    <property type="match status" value="1"/>
</dbReference>
<dbReference type="FunFam" id="3.40.50.300:FF:000446">
    <property type="entry name" value="ATP-dependent RNA helicase SUPV3L1, mitochondrial"/>
    <property type="match status" value="1"/>
</dbReference>
<comment type="cofactor">
    <cofactor evidence="1">
        <name>Mn(2+)</name>
        <dbReference type="ChEBI" id="CHEBI:29035"/>
    </cofactor>
</comment>
<evidence type="ECO:0000259" key="16">
    <source>
        <dbReference type="PROSITE" id="PS51194"/>
    </source>
</evidence>
<dbReference type="STRING" id="30019.A0A0M4ERV6"/>
<dbReference type="EMBL" id="CP012526">
    <property type="protein sequence ID" value="ALC45255.1"/>
    <property type="molecule type" value="Genomic_DNA"/>
</dbReference>
<evidence type="ECO:0000256" key="1">
    <source>
        <dbReference type="ARBA" id="ARBA00001936"/>
    </source>
</evidence>
<dbReference type="GO" id="GO:0000965">
    <property type="term" value="P:mitochondrial RNA 3'-end processing"/>
    <property type="evidence" value="ECO:0007669"/>
    <property type="project" value="TreeGrafter"/>
</dbReference>
<dbReference type="InterPro" id="IPR022192">
    <property type="entry name" value="SUV3_C"/>
</dbReference>
<evidence type="ECO:0000256" key="13">
    <source>
        <dbReference type="ARBA" id="ARBA00059581"/>
    </source>
</evidence>
<reference evidence="17 18" key="1">
    <citation type="submission" date="2015-08" db="EMBL/GenBank/DDBJ databases">
        <title>Ancestral chromatin configuration constrains chromatin evolution on differentiating sex chromosomes in Drosophila.</title>
        <authorList>
            <person name="Zhou Q."/>
            <person name="Bachtrog D."/>
        </authorList>
    </citation>
    <scope>NUCLEOTIDE SEQUENCE [LARGE SCALE GENOMIC DNA]</scope>
    <source>
        <tissue evidence="17">Whole larvae</tissue>
    </source>
</reference>
<evidence type="ECO:0000313" key="17">
    <source>
        <dbReference type="EMBL" id="ALC45255.1"/>
    </source>
</evidence>
<dbReference type="Gene3D" id="3.40.50.300">
    <property type="entry name" value="P-loop containing nucleotide triphosphate hydrolases"/>
    <property type="match status" value="2"/>
</dbReference>
<evidence type="ECO:0000256" key="9">
    <source>
        <dbReference type="ARBA" id="ARBA00022840"/>
    </source>
</evidence>
<evidence type="ECO:0000256" key="7">
    <source>
        <dbReference type="ARBA" id="ARBA00022801"/>
    </source>
</evidence>
<comment type="cofactor">
    <cofactor evidence="2">
        <name>Mg(2+)</name>
        <dbReference type="ChEBI" id="CHEBI:18420"/>
    </cofactor>
</comment>
<dbReference type="InterPro" id="IPR055206">
    <property type="entry name" value="DEXQc_SUV3"/>
</dbReference>
<dbReference type="InterPro" id="IPR044774">
    <property type="entry name" value="Suv3_DEXQc"/>
</dbReference>
<keyword evidence="7" id="KW-0378">Hydrolase</keyword>
<dbReference type="CDD" id="cd17913">
    <property type="entry name" value="DEXQc_Suv3"/>
    <property type="match status" value="1"/>
</dbReference>
<dbReference type="GO" id="GO:0016787">
    <property type="term" value="F:hydrolase activity"/>
    <property type="evidence" value="ECO:0007669"/>
    <property type="project" value="UniProtKB-KW"/>
</dbReference>
<evidence type="ECO:0000256" key="15">
    <source>
        <dbReference type="SAM" id="MobiDB-lite"/>
    </source>
</evidence>
<dbReference type="CDD" id="cd18805">
    <property type="entry name" value="SF2_C_suv3"/>
    <property type="match status" value="1"/>
</dbReference>
<dbReference type="Pfam" id="PF00271">
    <property type="entry name" value="Helicase_C"/>
    <property type="match status" value="1"/>
</dbReference>
<dbReference type="Gene3D" id="1.20.272.40">
    <property type="match status" value="1"/>
</dbReference>
<organism evidence="17 18">
    <name type="scientific">Drosophila busckii</name>
    <name type="common">Fruit fly</name>
    <dbReference type="NCBI Taxonomy" id="30019"/>
    <lineage>
        <taxon>Eukaryota</taxon>
        <taxon>Metazoa</taxon>
        <taxon>Ecdysozoa</taxon>
        <taxon>Arthropoda</taxon>
        <taxon>Hexapoda</taxon>
        <taxon>Insecta</taxon>
        <taxon>Pterygota</taxon>
        <taxon>Neoptera</taxon>
        <taxon>Endopterygota</taxon>
        <taxon>Diptera</taxon>
        <taxon>Brachycera</taxon>
        <taxon>Muscomorpha</taxon>
        <taxon>Ephydroidea</taxon>
        <taxon>Drosophilidae</taxon>
        <taxon>Drosophila</taxon>
    </lineage>
</organism>
<evidence type="ECO:0000256" key="3">
    <source>
        <dbReference type="ARBA" id="ARBA00004173"/>
    </source>
</evidence>
<proteinExistence type="inferred from homology"/>
<dbReference type="PROSITE" id="PS51194">
    <property type="entry name" value="HELICASE_CTER"/>
    <property type="match status" value="1"/>
</dbReference>
<evidence type="ECO:0000256" key="2">
    <source>
        <dbReference type="ARBA" id="ARBA00001946"/>
    </source>
</evidence>
<evidence type="ECO:0000256" key="10">
    <source>
        <dbReference type="ARBA" id="ARBA00022946"/>
    </source>
</evidence>
<dbReference type="GO" id="GO:0005524">
    <property type="term" value="F:ATP binding"/>
    <property type="evidence" value="ECO:0007669"/>
    <property type="project" value="UniProtKB-KW"/>
</dbReference>
<dbReference type="EC" id="3.6.4.13" evidence="5"/>
<dbReference type="AlphaFoldDB" id="A0A0M4ERV6"/>
<dbReference type="FunFam" id="3.40.50.300:FF:000269">
    <property type="entry name" value="ATP-dependent RNA helicase SUPV3L1, mitochondrial"/>
    <property type="match status" value="1"/>
</dbReference>
<gene>
    <name evidence="17" type="ORF">Dbus_chr3Rg5</name>
</gene>
<dbReference type="InterPro" id="IPR050699">
    <property type="entry name" value="RNA-DNA_Helicase"/>
</dbReference>
<evidence type="ECO:0000256" key="11">
    <source>
        <dbReference type="ARBA" id="ARBA00023128"/>
    </source>
</evidence>
<comment type="similarity">
    <text evidence="4">Belongs to the helicase family.</text>
</comment>
<evidence type="ECO:0000256" key="12">
    <source>
        <dbReference type="ARBA" id="ARBA00047984"/>
    </source>
</evidence>
<comment type="subcellular location">
    <subcellularLocation>
        <location evidence="3">Mitochondrion</location>
    </subcellularLocation>
</comment>
<keyword evidence="11" id="KW-0496">Mitochondrion</keyword>
<comment type="function">
    <text evidence="13">Major helicase player in mitochondrial RNA metabolism and maintenance. Likely component of the mitochondrial degradosome (mtEXO) complex, that degrades 3' overhang double-stranded RNA with a 3'-to-5' directionality in an ATP-dependent manner. ATPase and ATP-dependent multisubstrate helicase, able to unwind double-stranded (ds) DNA and RNA, and RNA/DNA heteroduplexes in the 5'-to-3' direction. Regulates mRNA stability and is required for the correct processing and maturation of mitochondrial transcripts.</text>
</comment>
<feature type="region of interest" description="Disordered" evidence="15">
    <location>
        <begin position="722"/>
        <end position="768"/>
    </location>
</feature>
<evidence type="ECO:0000256" key="8">
    <source>
        <dbReference type="ARBA" id="ARBA00022806"/>
    </source>
</evidence>
<protein>
    <recommendedName>
        <fullName evidence="14">ATP-dependent RNA helicase SUV3 homolog, mitochondrial</fullName>
        <ecNumber evidence="5">3.6.4.13</ecNumber>
    </recommendedName>
</protein>
<dbReference type="GO" id="GO:0045025">
    <property type="term" value="C:mitochondrial degradosome"/>
    <property type="evidence" value="ECO:0007669"/>
    <property type="project" value="TreeGrafter"/>
</dbReference>
<dbReference type="OMA" id="QPANWYT"/>
<dbReference type="PANTHER" id="PTHR12131">
    <property type="entry name" value="ATP-DEPENDENT RNA AND DNA HELICASE"/>
    <property type="match status" value="1"/>
</dbReference>
<dbReference type="InterPro" id="IPR027417">
    <property type="entry name" value="P-loop_NTPase"/>
</dbReference>
<dbReference type="Gene3D" id="1.20.58.1080">
    <property type="match status" value="1"/>
</dbReference>